<dbReference type="RefSeq" id="WP_344918171.1">
    <property type="nucleotide sequence ID" value="NZ_BAABAQ010000004.1"/>
</dbReference>
<gene>
    <name evidence="2" type="ORF">GCM10022252_27080</name>
</gene>
<keyword evidence="3" id="KW-1185">Reference proteome</keyword>
<feature type="region of interest" description="Disordered" evidence="1">
    <location>
        <begin position="1"/>
        <end position="26"/>
    </location>
</feature>
<organism evidence="2 3">
    <name type="scientific">Streptosporangium oxazolinicum</name>
    <dbReference type="NCBI Taxonomy" id="909287"/>
    <lineage>
        <taxon>Bacteria</taxon>
        <taxon>Bacillati</taxon>
        <taxon>Actinomycetota</taxon>
        <taxon>Actinomycetes</taxon>
        <taxon>Streptosporangiales</taxon>
        <taxon>Streptosporangiaceae</taxon>
        <taxon>Streptosporangium</taxon>
    </lineage>
</organism>
<evidence type="ECO:0000256" key="1">
    <source>
        <dbReference type="SAM" id="MobiDB-lite"/>
    </source>
</evidence>
<dbReference type="InterPro" id="IPR055582">
    <property type="entry name" value="DUF7158"/>
</dbReference>
<comment type="caution">
    <text evidence="2">The sequence shown here is derived from an EMBL/GenBank/DDBJ whole genome shotgun (WGS) entry which is preliminary data.</text>
</comment>
<sequence>MTAAYLHETPATARTGETPVTAAHAHHTHATPVTGAHAHQTHATTAHVHETSPVAAWVGETPVTVARVEERVRLLRAGPRGPLLPADGTTEGRQLRRWAVQLLVTEQVVADEAARRGLSAACDPSKPPEPPEPPLELDATARLELGSVLAAVLAASPLAQALYREMTSGVTVGDREVAAYYAANQDRYRGRPARMVTHHHDDRPVNGGRRYLVRQGEFAEAIDRALFAAPEGAVVGPIERHTFVTGPLQAGTVTLQRAAPRIRADLLEAGRRRSFALWVDARCARAVLLPGFEHPGDIRQPDHTHRH</sequence>
<accession>A0ABP8ATG4</accession>
<evidence type="ECO:0000313" key="2">
    <source>
        <dbReference type="EMBL" id="GAA4189795.1"/>
    </source>
</evidence>
<dbReference type="EMBL" id="BAABAQ010000004">
    <property type="protein sequence ID" value="GAA4189795.1"/>
    <property type="molecule type" value="Genomic_DNA"/>
</dbReference>
<proteinExistence type="predicted"/>
<name>A0ABP8ATG4_9ACTN</name>
<reference evidence="3" key="1">
    <citation type="journal article" date="2019" name="Int. J. Syst. Evol. Microbiol.">
        <title>The Global Catalogue of Microorganisms (GCM) 10K type strain sequencing project: providing services to taxonomists for standard genome sequencing and annotation.</title>
        <authorList>
            <consortium name="The Broad Institute Genomics Platform"/>
            <consortium name="The Broad Institute Genome Sequencing Center for Infectious Disease"/>
            <person name="Wu L."/>
            <person name="Ma J."/>
        </authorList>
    </citation>
    <scope>NUCLEOTIDE SEQUENCE [LARGE SCALE GENOMIC DNA]</scope>
    <source>
        <strain evidence="3">JCM 17388</strain>
    </source>
</reference>
<protein>
    <submittedName>
        <fullName evidence="2">Malonyl CoA-ACP transacylase</fullName>
    </submittedName>
</protein>
<dbReference type="Pfam" id="PF23716">
    <property type="entry name" value="DUF7158"/>
    <property type="match status" value="1"/>
</dbReference>
<dbReference type="Proteomes" id="UP001501251">
    <property type="component" value="Unassembled WGS sequence"/>
</dbReference>
<evidence type="ECO:0000313" key="3">
    <source>
        <dbReference type="Proteomes" id="UP001501251"/>
    </source>
</evidence>